<keyword evidence="8" id="KW-0902">Two-component regulatory system</keyword>
<keyword evidence="9" id="KW-1133">Transmembrane helix</keyword>
<feature type="transmembrane region" description="Helical" evidence="9">
    <location>
        <begin position="53"/>
        <end position="71"/>
    </location>
</feature>
<evidence type="ECO:0000256" key="4">
    <source>
        <dbReference type="ARBA" id="ARBA00022679"/>
    </source>
</evidence>
<feature type="transmembrane region" description="Helical" evidence="9">
    <location>
        <begin position="91"/>
        <end position="111"/>
    </location>
</feature>
<dbReference type="InterPro" id="IPR011712">
    <property type="entry name" value="Sig_transdc_His_kin_sub3_dim/P"/>
</dbReference>
<dbReference type="InterPro" id="IPR050482">
    <property type="entry name" value="Sensor_HK_TwoCompSys"/>
</dbReference>
<evidence type="ECO:0000256" key="9">
    <source>
        <dbReference type="SAM" id="Phobius"/>
    </source>
</evidence>
<name>A0A853CC00_9ACTN</name>
<dbReference type="Gene3D" id="3.30.565.10">
    <property type="entry name" value="Histidine kinase-like ATPase, C-terminal domain"/>
    <property type="match status" value="1"/>
</dbReference>
<dbReference type="SMART" id="SM00387">
    <property type="entry name" value="HATPase_c"/>
    <property type="match status" value="1"/>
</dbReference>
<dbReference type="EC" id="2.7.13.3" evidence="2"/>
<accession>A0A853CC00</accession>
<organism evidence="11 12">
    <name type="scientific">Petropleomorpha daqingensis</name>
    <dbReference type="NCBI Taxonomy" id="2026353"/>
    <lineage>
        <taxon>Bacteria</taxon>
        <taxon>Bacillati</taxon>
        <taxon>Actinomycetota</taxon>
        <taxon>Actinomycetes</taxon>
        <taxon>Geodermatophilales</taxon>
        <taxon>Geodermatophilaceae</taxon>
        <taxon>Petropleomorpha</taxon>
    </lineage>
</organism>
<evidence type="ECO:0000256" key="2">
    <source>
        <dbReference type="ARBA" id="ARBA00012438"/>
    </source>
</evidence>
<gene>
    <name evidence="11" type="ORF">GGQ55_000430</name>
</gene>
<dbReference type="Proteomes" id="UP000541969">
    <property type="component" value="Unassembled WGS sequence"/>
</dbReference>
<dbReference type="CDD" id="cd16917">
    <property type="entry name" value="HATPase_UhpB-NarQ-NarX-like"/>
    <property type="match status" value="1"/>
</dbReference>
<dbReference type="PANTHER" id="PTHR24421:SF10">
    <property type="entry name" value="NITRATE_NITRITE SENSOR PROTEIN NARQ"/>
    <property type="match status" value="1"/>
</dbReference>
<evidence type="ECO:0000313" key="11">
    <source>
        <dbReference type="EMBL" id="NYJ04152.1"/>
    </source>
</evidence>
<comment type="caution">
    <text evidence="11">The sequence shown here is derived from an EMBL/GenBank/DDBJ whole genome shotgun (WGS) entry which is preliminary data.</text>
</comment>
<keyword evidence="12" id="KW-1185">Reference proteome</keyword>
<dbReference type="GO" id="GO:0016020">
    <property type="term" value="C:membrane"/>
    <property type="evidence" value="ECO:0007669"/>
    <property type="project" value="InterPro"/>
</dbReference>
<dbReference type="GO" id="GO:0000155">
    <property type="term" value="F:phosphorelay sensor kinase activity"/>
    <property type="evidence" value="ECO:0007669"/>
    <property type="project" value="InterPro"/>
</dbReference>
<feature type="domain" description="Histidine kinase/HSP90-like ATPase" evidence="10">
    <location>
        <begin position="306"/>
        <end position="397"/>
    </location>
</feature>
<keyword evidence="7" id="KW-0067">ATP-binding</keyword>
<evidence type="ECO:0000256" key="7">
    <source>
        <dbReference type="ARBA" id="ARBA00022840"/>
    </source>
</evidence>
<evidence type="ECO:0000256" key="8">
    <source>
        <dbReference type="ARBA" id="ARBA00023012"/>
    </source>
</evidence>
<dbReference type="EMBL" id="JACBZT010000001">
    <property type="protein sequence ID" value="NYJ04152.1"/>
    <property type="molecule type" value="Genomic_DNA"/>
</dbReference>
<dbReference type="GO" id="GO:0005524">
    <property type="term" value="F:ATP binding"/>
    <property type="evidence" value="ECO:0007669"/>
    <property type="project" value="UniProtKB-KW"/>
</dbReference>
<evidence type="ECO:0000259" key="10">
    <source>
        <dbReference type="SMART" id="SM00387"/>
    </source>
</evidence>
<dbReference type="Pfam" id="PF23539">
    <property type="entry name" value="DUF7134"/>
    <property type="match status" value="1"/>
</dbReference>
<evidence type="ECO:0000256" key="6">
    <source>
        <dbReference type="ARBA" id="ARBA00022777"/>
    </source>
</evidence>
<evidence type="ECO:0000313" key="12">
    <source>
        <dbReference type="Proteomes" id="UP000541969"/>
    </source>
</evidence>
<feature type="transmembrane region" description="Helical" evidence="9">
    <location>
        <begin position="123"/>
        <end position="143"/>
    </location>
</feature>
<keyword evidence="4" id="KW-0808">Transferase</keyword>
<dbReference type="Gene3D" id="1.20.5.1930">
    <property type="match status" value="1"/>
</dbReference>
<evidence type="ECO:0000256" key="3">
    <source>
        <dbReference type="ARBA" id="ARBA00022553"/>
    </source>
</evidence>
<keyword evidence="9" id="KW-0812">Transmembrane</keyword>
<dbReference type="InterPro" id="IPR003594">
    <property type="entry name" value="HATPase_dom"/>
</dbReference>
<dbReference type="GO" id="GO:0046983">
    <property type="term" value="F:protein dimerization activity"/>
    <property type="evidence" value="ECO:0007669"/>
    <property type="project" value="InterPro"/>
</dbReference>
<reference evidence="11 12" key="1">
    <citation type="submission" date="2020-07" db="EMBL/GenBank/DDBJ databases">
        <title>Sequencing the genomes of 1000 actinobacteria strains.</title>
        <authorList>
            <person name="Klenk H.-P."/>
        </authorList>
    </citation>
    <scope>NUCLEOTIDE SEQUENCE [LARGE SCALE GENOMIC DNA]</scope>
    <source>
        <strain evidence="11 12">DSM 104001</strain>
    </source>
</reference>
<dbReference type="RefSeq" id="WP_179714910.1">
    <property type="nucleotide sequence ID" value="NZ_JACBZT010000001.1"/>
</dbReference>
<keyword evidence="9" id="KW-0472">Membrane</keyword>
<dbReference type="Pfam" id="PF02518">
    <property type="entry name" value="HATPase_c"/>
    <property type="match status" value="1"/>
</dbReference>
<keyword evidence="5" id="KW-0547">Nucleotide-binding</keyword>
<sequence length="399" mass="41867">MAVGTQEQAPLPTGDGEPRRPDLLWDVALAVALTVFAQLDLRLDLDNSTPFGPSWAVAVCTLVATGALAFRRRAPLATALTVAAAVAGPELFTVLTITLWGDFVPMLVAAYSVARHADRQRAAAGVLAIATAVVVLLLRVPSIGAKQNIPFAFVPLVLVTLAGRVLRRRQLSHAALSLQATRLAEDQEAWVRDAVAAERARIARELHDVVAHCVSVMVIQAGAAEDLLDRDPGAARQPLRAVQDTGQEAVAELGRMLGLLRAEAAPDTLLPQPGVAQLPELVAQVRAAGLPVDLDVQGEPHDLPPGVDVALYRLTQEALTNALKHARGARATVVLRCTDTAVELRVHDDGRGTPAGTGLGHGLIGMRERVALYGGTLSAGPRDHGGFAVDAVIPLGAHA</sequence>
<evidence type="ECO:0000256" key="5">
    <source>
        <dbReference type="ARBA" id="ARBA00022741"/>
    </source>
</evidence>
<dbReference type="SUPFAM" id="SSF55874">
    <property type="entry name" value="ATPase domain of HSP90 chaperone/DNA topoisomerase II/histidine kinase"/>
    <property type="match status" value="1"/>
</dbReference>
<protein>
    <recommendedName>
        <fullName evidence="2">histidine kinase</fullName>
        <ecNumber evidence="2">2.7.13.3</ecNumber>
    </recommendedName>
</protein>
<dbReference type="Pfam" id="PF07730">
    <property type="entry name" value="HisKA_3"/>
    <property type="match status" value="1"/>
</dbReference>
<proteinExistence type="predicted"/>
<comment type="catalytic activity">
    <reaction evidence="1">
        <text>ATP + protein L-histidine = ADP + protein N-phospho-L-histidine.</text>
        <dbReference type="EC" id="2.7.13.3"/>
    </reaction>
</comment>
<feature type="transmembrane region" description="Helical" evidence="9">
    <location>
        <begin position="149"/>
        <end position="166"/>
    </location>
</feature>
<dbReference type="InterPro" id="IPR036890">
    <property type="entry name" value="HATPase_C_sf"/>
</dbReference>
<dbReference type="PANTHER" id="PTHR24421">
    <property type="entry name" value="NITRATE/NITRITE SENSOR PROTEIN NARX-RELATED"/>
    <property type="match status" value="1"/>
</dbReference>
<keyword evidence="6 11" id="KW-0418">Kinase</keyword>
<evidence type="ECO:0000256" key="1">
    <source>
        <dbReference type="ARBA" id="ARBA00000085"/>
    </source>
</evidence>
<dbReference type="AlphaFoldDB" id="A0A853CC00"/>
<dbReference type="InterPro" id="IPR055558">
    <property type="entry name" value="DUF7134"/>
</dbReference>
<keyword evidence="3" id="KW-0597">Phosphoprotein</keyword>